<comment type="caution">
    <text evidence="3">The sequence shown here is derived from an EMBL/GenBank/DDBJ whole genome shotgun (WGS) entry which is preliminary data.</text>
</comment>
<sequence length="361" mass="39221">MPAHNQPVTMKNYVFVTFTETPGKFSHLQILRRTDNGDKVMATIDISQPARKSRFAKEHYPLSSVSGSLEFGSALTVTAGALSFNSVKGEMFRGFYICQIGYVEDKAGYREEMRVVVDLTRPIPNAQKAELTCQFENFTTGSPSLDLQVPCEVGDSDSVQTIPFTVESNDGKVTGDNVETVQCVPLPVSTSRHTFDSTTVSGYLFTHGSDMEVTSQASTTQMNESEVSSVIATAVVLPTISISAVAAVIVCIRRKRKCKRTPKKMPSVAQGKHQDEEDACSDSEDPEVSLETESQRMLNEDGAAESDISIGIHATLPYANGGGITQRHNDLEVEPNNRLSVHILPTPDEDTNSRGASTTST</sequence>
<name>A0ABD0KFF7_9CAEN</name>
<accession>A0ABD0KFF7</accession>
<feature type="compositionally biased region" description="Acidic residues" evidence="1">
    <location>
        <begin position="276"/>
        <end position="290"/>
    </location>
</feature>
<feature type="region of interest" description="Disordered" evidence="1">
    <location>
        <begin position="261"/>
        <end position="298"/>
    </location>
</feature>
<keyword evidence="2" id="KW-0472">Membrane</keyword>
<keyword evidence="2" id="KW-0812">Transmembrane</keyword>
<dbReference type="EMBL" id="JACVVK020000190">
    <property type="protein sequence ID" value="KAK7485762.1"/>
    <property type="molecule type" value="Genomic_DNA"/>
</dbReference>
<reference evidence="3 4" key="1">
    <citation type="journal article" date="2023" name="Sci. Data">
        <title>Genome assembly of the Korean intertidal mud-creeper Batillaria attramentaria.</title>
        <authorList>
            <person name="Patra A.K."/>
            <person name="Ho P.T."/>
            <person name="Jun S."/>
            <person name="Lee S.J."/>
            <person name="Kim Y."/>
            <person name="Won Y.J."/>
        </authorList>
    </citation>
    <scope>NUCLEOTIDE SEQUENCE [LARGE SCALE GENOMIC DNA]</scope>
    <source>
        <strain evidence="3">Wonlab-2016</strain>
    </source>
</reference>
<dbReference type="Proteomes" id="UP001519460">
    <property type="component" value="Unassembled WGS sequence"/>
</dbReference>
<evidence type="ECO:0000313" key="4">
    <source>
        <dbReference type="Proteomes" id="UP001519460"/>
    </source>
</evidence>
<dbReference type="AlphaFoldDB" id="A0ABD0KFF7"/>
<evidence type="ECO:0000256" key="2">
    <source>
        <dbReference type="SAM" id="Phobius"/>
    </source>
</evidence>
<gene>
    <name evidence="3" type="ORF">BaRGS_00023063</name>
</gene>
<organism evidence="3 4">
    <name type="scientific">Batillaria attramentaria</name>
    <dbReference type="NCBI Taxonomy" id="370345"/>
    <lineage>
        <taxon>Eukaryota</taxon>
        <taxon>Metazoa</taxon>
        <taxon>Spiralia</taxon>
        <taxon>Lophotrochozoa</taxon>
        <taxon>Mollusca</taxon>
        <taxon>Gastropoda</taxon>
        <taxon>Caenogastropoda</taxon>
        <taxon>Sorbeoconcha</taxon>
        <taxon>Cerithioidea</taxon>
        <taxon>Batillariidae</taxon>
        <taxon>Batillaria</taxon>
    </lineage>
</organism>
<evidence type="ECO:0000256" key="1">
    <source>
        <dbReference type="SAM" id="MobiDB-lite"/>
    </source>
</evidence>
<protein>
    <submittedName>
        <fullName evidence="3">Uncharacterized protein</fullName>
    </submittedName>
</protein>
<keyword evidence="2" id="KW-1133">Transmembrane helix</keyword>
<evidence type="ECO:0000313" key="3">
    <source>
        <dbReference type="EMBL" id="KAK7485762.1"/>
    </source>
</evidence>
<feature type="region of interest" description="Disordered" evidence="1">
    <location>
        <begin position="323"/>
        <end position="361"/>
    </location>
</feature>
<proteinExistence type="predicted"/>
<keyword evidence="4" id="KW-1185">Reference proteome</keyword>
<feature type="transmembrane region" description="Helical" evidence="2">
    <location>
        <begin position="230"/>
        <end position="252"/>
    </location>
</feature>